<dbReference type="OrthoDB" id="9798522at2"/>
<feature type="domain" description="HhH-GPD" evidence="10">
    <location>
        <begin position="122"/>
        <end position="285"/>
    </location>
</feature>
<evidence type="ECO:0000256" key="6">
    <source>
        <dbReference type="ARBA" id="ARBA00023239"/>
    </source>
</evidence>
<dbReference type="AlphaFoldDB" id="A0A0C7QP42"/>
<dbReference type="EC" id="4.2.99.18" evidence="2"/>
<proteinExistence type="inferred from homology"/>
<dbReference type="Proteomes" id="UP000049127">
    <property type="component" value="Unassembled WGS sequence"/>
</dbReference>
<keyword evidence="6" id="KW-0456">Lyase</keyword>
<dbReference type="GO" id="GO:0008534">
    <property type="term" value="F:oxidized purine nucleobase lesion DNA N-glycosylase activity"/>
    <property type="evidence" value="ECO:0007669"/>
    <property type="project" value="InterPro"/>
</dbReference>
<comment type="similarity">
    <text evidence="1">Belongs to the type-1 OGG1 family.</text>
</comment>
<evidence type="ECO:0000256" key="3">
    <source>
        <dbReference type="ARBA" id="ARBA00022763"/>
    </source>
</evidence>
<dbReference type="PANTHER" id="PTHR10242">
    <property type="entry name" value="8-OXOGUANINE DNA GLYCOSYLASE"/>
    <property type="match status" value="1"/>
</dbReference>
<dbReference type="PANTHER" id="PTHR10242:SF2">
    <property type="entry name" value="N-GLYCOSYLASE_DNA LYASE"/>
    <property type="match status" value="1"/>
</dbReference>
<dbReference type="GO" id="GO:0003684">
    <property type="term" value="F:damaged DNA binding"/>
    <property type="evidence" value="ECO:0007669"/>
    <property type="project" value="InterPro"/>
</dbReference>
<dbReference type="Gene3D" id="3.30.310.260">
    <property type="match status" value="1"/>
</dbReference>
<evidence type="ECO:0000256" key="7">
    <source>
        <dbReference type="ARBA" id="ARBA00023268"/>
    </source>
</evidence>
<evidence type="ECO:0000256" key="9">
    <source>
        <dbReference type="ARBA" id="ARBA00044632"/>
    </source>
</evidence>
<dbReference type="SUPFAM" id="SSF48150">
    <property type="entry name" value="DNA-glycosylase"/>
    <property type="match status" value="1"/>
</dbReference>
<evidence type="ECO:0000256" key="4">
    <source>
        <dbReference type="ARBA" id="ARBA00022801"/>
    </source>
</evidence>
<sequence>MKIYEKDNKVILEGVSDFDPKHIFECGQCFRWKDQGDGSYTGVAKGRVINVSREGDTIYLKNTNLEDFNNIWKDYFDLDTDYSKIKNKLRNMDEYLEKATEFGWGIRLLRQDPWEMIISFIISSNNRIPMIQKAIKNLSREYGTYIGSYEGEDYYDFPTPQQLSEASIEEIRACSTGFRDKYIKSTTEEVIKNNDDVYSYRNLSTEDCIKELLKFNGIGPKVGDCIALFGMQKYDTFPVDVWVKRVMQEFYVEDDMSLPKIRKYAINKFGDLSGFAQQYLFYYARELGIGR</sequence>
<evidence type="ECO:0000256" key="5">
    <source>
        <dbReference type="ARBA" id="ARBA00023204"/>
    </source>
</evidence>
<comment type="catalytic activity">
    <reaction evidence="9">
        <text>2'-deoxyribonucleotide-(2'-deoxyribose 5'-phosphate)-2'-deoxyribonucleotide-DNA = a 3'-end 2'-deoxyribonucleotide-(2,3-dehydro-2,3-deoxyribose 5'-phosphate)-DNA + a 5'-end 5'-phospho-2'-deoxyribonucleoside-DNA + H(+)</text>
        <dbReference type="Rhea" id="RHEA:66592"/>
        <dbReference type="Rhea" id="RHEA-COMP:13180"/>
        <dbReference type="Rhea" id="RHEA-COMP:16897"/>
        <dbReference type="Rhea" id="RHEA-COMP:17067"/>
        <dbReference type="ChEBI" id="CHEBI:15378"/>
        <dbReference type="ChEBI" id="CHEBI:136412"/>
        <dbReference type="ChEBI" id="CHEBI:157695"/>
        <dbReference type="ChEBI" id="CHEBI:167181"/>
        <dbReference type="EC" id="4.2.99.18"/>
    </reaction>
</comment>
<gene>
    <name evidence="11" type="ORF">R28058_29731</name>
</gene>
<dbReference type="CDD" id="cd00056">
    <property type="entry name" value="ENDO3c"/>
    <property type="match status" value="1"/>
</dbReference>
<dbReference type="Pfam" id="PF00730">
    <property type="entry name" value="HhH-GPD"/>
    <property type="match status" value="1"/>
</dbReference>
<evidence type="ECO:0000259" key="10">
    <source>
        <dbReference type="SMART" id="SM00478"/>
    </source>
</evidence>
<dbReference type="SUPFAM" id="SSF55945">
    <property type="entry name" value="TATA-box binding protein-like"/>
    <property type="match status" value="1"/>
</dbReference>
<keyword evidence="5" id="KW-0234">DNA repair</keyword>
<dbReference type="GO" id="GO:0006289">
    <property type="term" value="P:nucleotide-excision repair"/>
    <property type="evidence" value="ECO:0007669"/>
    <property type="project" value="InterPro"/>
</dbReference>
<dbReference type="InterPro" id="IPR011257">
    <property type="entry name" value="DNA_glycosylase"/>
</dbReference>
<name>A0A0C7QP42_PARSO</name>
<dbReference type="InterPro" id="IPR023170">
    <property type="entry name" value="HhH_base_excis_C"/>
</dbReference>
<protein>
    <recommendedName>
        <fullName evidence="2">DNA-(apurinic or apyrimidinic site) lyase</fullName>
        <ecNumber evidence="2">4.2.99.18</ecNumber>
    </recommendedName>
</protein>
<dbReference type="InterPro" id="IPR012904">
    <property type="entry name" value="OGG_N"/>
</dbReference>
<evidence type="ECO:0000256" key="1">
    <source>
        <dbReference type="ARBA" id="ARBA00010679"/>
    </source>
</evidence>
<keyword evidence="7" id="KW-0511">Multifunctional enzyme</keyword>
<dbReference type="Gene3D" id="1.10.340.30">
    <property type="entry name" value="Hypothetical protein, domain 2"/>
    <property type="match status" value="1"/>
</dbReference>
<dbReference type="EMBL" id="CEKZ01000024">
    <property type="protein sequence ID" value="CEQ05256.1"/>
    <property type="molecule type" value="Genomic_DNA"/>
</dbReference>
<dbReference type="GO" id="GO:0140078">
    <property type="term" value="F:class I DNA-(apurinic or apyrimidinic site) endonuclease activity"/>
    <property type="evidence" value="ECO:0007669"/>
    <property type="project" value="UniProtKB-EC"/>
</dbReference>
<dbReference type="InterPro" id="IPR052054">
    <property type="entry name" value="Oxidative_DNA_repair_enzyme"/>
</dbReference>
<evidence type="ECO:0000313" key="11">
    <source>
        <dbReference type="EMBL" id="CEQ05256.1"/>
    </source>
</evidence>
<dbReference type="Pfam" id="PF07934">
    <property type="entry name" value="OGG_N"/>
    <property type="match status" value="1"/>
</dbReference>
<organism evidence="11 12">
    <name type="scientific">Paraclostridium sordellii</name>
    <name type="common">Clostridium sordellii</name>
    <dbReference type="NCBI Taxonomy" id="1505"/>
    <lineage>
        <taxon>Bacteria</taxon>
        <taxon>Bacillati</taxon>
        <taxon>Bacillota</taxon>
        <taxon>Clostridia</taxon>
        <taxon>Peptostreptococcales</taxon>
        <taxon>Peptostreptococcaceae</taxon>
        <taxon>Paraclostridium</taxon>
    </lineage>
</organism>
<dbReference type="Gene3D" id="1.10.1670.10">
    <property type="entry name" value="Helix-hairpin-Helix base-excision DNA repair enzymes (C-terminal)"/>
    <property type="match status" value="1"/>
</dbReference>
<evidence type="ECO:0000313" key="12">
    <source>
        <dbReference type="Proteomes" id="UP000049127"/>
    </source>
</evidence>
<dbReference type="InterPro" id="IPR003265">
    <property type="entry name" value="HhH-GPD_domain"/>
</dbReference>
<evidence type="ECO:0000256" key="8">
    <source>
        <dbReference type="ARBA" id="ARBA00023295"/>
    </source>
</evidence>
<dbReference type="SMART" id="SM00478">
    <property type="entry name" value="ENDO3c"/>
    <property type="match status" value="1"/>
</dbReference>
<dbReference type="GO" id="GO:0006284">
    <property type="term" value="P:base-excision repair"/>
    <property type="evidence" value="ECO:0007669"/>
    <property type="project" value="InterPro"/>
</dbReference>
<dbReference type="RefSeq" id="WP_055343121.1">
    <property type="nucleotide sequence ID" value="NZ_CDNI01000024.1"/>
</dbReference>
<keyword evidence="8" id="KW-0326">Glycosidase</keyword>
<keyword evidence="4" id="KW-0378">Hydrolase</keyword>
<accession>A0A0C7QP42</accession>
<evidence type="ECO:0000256" key="2">
    <source>
        <dbReference type="ARBA" id="ARBA00012720"/>
    </source>
</evidence>
<reference evidence="11 12" key="1">
    <citation type="submission" date="2015-01" db="EMBL/GenBank/DDBJ databases">
        <authorList>
            <person name="Aslett A.Martin."/>
            <person name="De Silva Nishadi"/>
        </authorList>
    </citation>
    <scope>NUCLEOTIDE SEQUENCE [LARGE SCALE GENOMIC DNA]</scope>
    <source>
        <strain evidence="11 12">R28058</strain>
    </source>
</reference>
<keyword evidence="3" id="KW-0227">DNA damage</keyword>